<sequence>MSLLSKKAVVLLLMAATSLGALNAQAAKATANDKAPAQKVSMLGGKFTFTLPKGFIANPLPAGDAATGTAGATGTMYTNQTTKTVVIAAENTIPGGANVKDNDGEFLDATVSAFATEQRNALPDFNKTSEKSLTQKGTGLGLRQIDSTATQGGGMTLDSTLMAASGTRMAIVQIISRPNDKTGHETLVKQIVSGK</sequence>
<evidence type="ECO:0000313" key="2">
    <source>
        <dbReference type="EMBL" id="KNH26955.1"/>
    </source>
</evidence>
<dbReference type="Proteomes" id="UP000036955">
    <property type="component" value="Unassembled WGS sequence"/>
</dbReference>
<feature type="chain" id="PRO_5005556242" evidence="1">
    <location>
        <begin position="27"/>
        <end position="195"/>
    </location>
</feature>
<evidence type="ECO:0000256" key="1">
    <source>
        <dbReference type="SAM" id="SignalP"/>
    </source>
</evidence>
<gene>
    <name evidence="2" type="ORF">ACS77_12385</name>
</gene>
<dbReference type="OrthoDB" id="7026399at2"/>
<dbReference type="AlphaFoldDB" id="A0A0L1MEM1"/>
<protein>
    <submittedName>
        <fullName evidence="2">Uncharacterized protein</fullName>
    </submittedName>
</protein>
<organism evidence="2 3">
    <name type="scientific">Pseudomonas syringae</name>
    <dbReference type="NCBI Taxonomy" id="317"/>
    <lineage>
        <taxon>Bacteria</taxon>
        <taxon>Pseudomonadati</taxon>
        <taxon>Pseudomonadota</taxon>
        <taxon>Gammaproteobacteria</taxon>
        <taxon>Pseudomonadales</taxon>
        <taxon>Pseudomonadaceae</taxon>
        <taxon>Pseudomonas</taxon>
    </lineage>
</organism>
<accession>A0A0L1MEM1</accession>
<name>A0A0L1MEM1_PSESX</name>
<keyword evidence="1" id="KW-0732">Signal</keyword>
<dbReference type="EMBL" id="LFQK01000023">
    <property type="protein sequence ID" value="KNH26955.1"/>
    <property type="molecule type" value="Genomic_DNA"/>
</dbReference>
<comment type="caution">
    <text evidence="2">The sequence shown here is derived from an EMBL/GenBank/DDBJ whole genome shotgun (WGS) entry which is preliminary data.</text>
</comment>
<evidence type="ECO:0000313" key="3">
    <source>
        <dbReference type="Proteomes" id="UP000036955"/>
    </source>
</evidence>
<proteinExistence type="predicted"/>
<dbReference type="PATRIC" id="fig|317.197.peg.1817"/>
<feature type="signal peptide" evidence="1">
    <location>
        <begin position="1"/>
        <end position="26"/>
    </location>
</feature>
<reference evidence="2 3" key="1">
    <citation type="submission" date="2015-06" db="EMBL/GenBank/DDBJ databases">
        <authorList>
            <person name="Hoefler B.C."/>
            <person name="Straight P.D."/>
        </authorList>
    </citation>
    <scope>NUCLEOTIDE SEQUENCE [LARGE SCALE GENOMIC DNA]</scope>
    <source>
        <strain evidence="2 3">Riq4</strain>
    </source>
</reference>